<evidence type="ECO:0000256" key="4">
    <source>
        <dbReference type="ARBA" id="ARBA00023125"/>
    </source>
</evidence>
<keyword evidence="7" id="KW-0032">Aminotransferase</keyword>
<evidence type="ECO:0000259" key="6">
    <source>
        <dbReference type="PROSITE" id="PS50949"/>
    </source>
</evidence>
<name>A0A941EJQ3_9ACTN</name>
<dbReference type="InterPro" id="IPR000524">
    <property type="entry name" value="Tscrpt_reg_HTH_GntR"/>
</dbReference>
<protein>
    <submittedName>
        <fullName evidence="7">PLP-dependent aminotransferase family protein</fullName>
    </submittedName>
</protein>
<dbReference type="EMBL" id="JAGSOG010000017">
    <property type="protein sequence ID" value="MBR7832817.1"/>
    <property type="molecule type" value="Genomic_DNA"/>
</dbReference>
<dbReference type="InterPro" id="IPR051446">
    <property type="entry name" value="HTH_trans_reg/aminotransferase"/>
</dbReference>
<evidence type="ECO:0000256" key="5">
    <source>
        <dbReference type="ARBA" id="ARBA00023163"/>
    </source>
</evidence>
<dbReference type="PANTHER" id="PTHR46577">
    <property type="entry name" value="HTH-TYPE TRANSCRIPTIONAL REGULATORY PROTEIN GABR"/>
    <property type="match status" value="1"/>
</dbReference>
<keyword evidence="7" id="KW-0808">Transferase</keyword>
<dbReference type="Gene3D" id="1.10.10.10">
    <property type="entry name" value="Winged helix-like DNA-binding domain superfamily/Winged helix DNA-binding domain"/>
    <property type="match status" value="1"/>
</dbReference>
<dbReference type="SUPFAM" id="SSF53383">
    <property type="entry name" value="PLP-dependent transferases"/>
    <property type="match status" value="1"/>
</dbReference>
<dbReference type="InterPro" id="IPR036390">
    <property type="entry name" value="WH_DNA-bd_sf"/>
</dbReference>
<reference evidence="7" key="1">
    <citation type="submission" date="2021-04" db="EMBL/GenBank/DDBJ databases">
        <title>Genome based classification of Actinospica acidithermotolerans sp. nov., an actinobacterium isolated from an Indonesian hot spring.</title>
        <authorList>
            <person name="Kusuma A.B."/>
            <person name="Putra K.E."/>
            <person name="Nafisah S."/>
            <person name="Loh J."/>
            <person name="Nouioui I."/>
            <person name="Goodfellow M."/>
        </authorList>
    </citation>
    <scope>NUCLEOTIDE SEQUENCE</scope>
    <source>
        <strain evidence="7">CSCA 57</strain>
    </source>
</reference>
<keyword evidence="3" id="KW-0805">Transcription regulation</keyword>
<dbReference type="SUPFAM" id="SSF46785">
    <property type="entry name" value="Winged helix' DNA-binding domain"/>
    <property type="match status" value="1"/>
</dbReference>
<dbReference type="InterPro" id="IPR015421">
    <property type="entry name" value="PyrdxlP-dep_Trfase_major"/>
</dbReference>
<sequence length="478" mass="50406">MNKDSSRVEIADTLAREIEPLAAGSRIATHRELVRRFTASGTTISQALSVLTQRGLIASRPGAGTFRTEARSVAPAGDTSWQESVLDRADQDLAGGLLPRSFRAPALLGTLATSGPDIVDLNGGYLHPDLQPLAALTAASARAAKRSGAWDRPPVSGIPELRDWFAADIGGGLGRQDILVCGAGQSALSTALRALCQPGDAVAIESPTYPGTIAAAHAAGLRTVPVPLDHEGMRPDELEQALGRTRARLVVLQPLFQNPTGTSLTADRARRILEIARSHGAFVIEDDFARYMTHADAGPVPPPMIADDPHGTVIHMRSLTKVTSPNLRVGALAARGPVLARLRAALVIDSMFVPAPLQLTALEVVTAASWKRGLRTLATALLRRREVAVAAVDSTFGAHALALRPRGGYHLWVSLPAHLDDAGFVAVALAHDVSLTPGAYYHAAETSALHVRITYVAAPSTADVDEGIRRLAPLLAQP</sequence>
<dbReference type="InterPro" id="IPR004839">
    <property type="entry name" value="Aminotransferase_I/II_large"/>
</dbReference>
<evidence type="ECO:0000313" key="7">
    <source>
        <dbReference type="EMBL" id="MBR7832817.1"/>
    </source>
</evidence>
<dbReference type="InterPro" id="IPR015422">
    <property type="entry name" value="PyrdxlP-dep_Trfase_small"/>
</dbReference>
<accession>A0A941EJQ3</accession>
<dbReference type="SMART" id="SM00345">
    <property type="entry name" value="HTH_GNTR"/>
    <property type="match status" value="1"/>
</dbReference>
<dbReference type="PROSITE" id="PS50949">
    <property type="entry name" value="HTH_GNTR"/>
    <property type="match status" value="1"/>
</dbReference>
<feature type="domain" description="HTH gntR-type" evidence="6">
    <location>
        <begin position="4"/>
        <end position="70"/>
    </location>
</feature>
<dbReference type="Pfam" id="PF00155">
    <property type="entry name" value="Aminotran_1_2"/>
    <property type="match status" value="1"/>
</dbReference>
<proteinExistence type="inferred from homology"/>
<evidence type="ECO:0000313" key="8">
    <source>
        <dbReference type="Proteomes" id="UP000675781"/>
    </source>
</evidence>
<dbReference type="GO" id="GO:0030170">
    <property type="term" value="F:pyridoxal phosphate binding"/>
    <property type="evidence" value="ECO:0007669"/>
    <property type="project" value="InterPro"/>
</dbReference>
<dbReference type="PANTHER" id="PTHR46577:SF1">
    <property type="entry name" value="HTH-TYPE TRANSCRIPTIONAL REGULATORY PROTEIN GABR"/>
    <property type="match status" value="1"/>
</dbReference>
<comment type="similarity">
    <text evidence="1">In the C-terminal section; belongs to the class-I pyridoxal-phosphate-dependent aminotransferase family.</text>
</comment>
<dbReference type="GO" id="GO:0008483">
    <property type="term" value="F:transaminase activity"/>
    <property type="evidence" value="ECO:0007669"/>
    <property type="project" value="UniProtKB-KW"/>
</dbReference>
<dbReference type="InterPro" id="IPR015424">
    <property type="entry name" value="PyrdxlP-dep_Trfase"/>
</dbReference>
<organism evidence="7 8">
    <name type="scientific">Actinospica durhamensis</name>
    <dbReference type="NCBI Taxonomy" id="1508375"/>
    <lineage>
        <taxon>Bacteria</taxon>
        <taxon>Bacillati</taxon>
        <taxon>Actinomycetota</taxon>
        <taxon>Actinomycetes</taxon>
        <taxon>Catenulisporales</taxon>
        <taxon>Actinospicaceae</taxon>
        <taxon>Actinospica</taxon>
    </lineage>
</organism>
<keyword evidence="5" id="KW-0804">Transcription</keyword>
<dbReference type="Gene3D" id="3.40.640.10">
    <property type="entry name" value="Type I PLP-dependent aspartate aminotransferase-like (Major domain)"/>
    <property type="match status" value="1"/>
</dbReference>
<evidence type="ECO:0000256" key="2">
    <source>
        <dbReference type="ARBA" id="ARBA00022898"/>
    </source>
</evidence>
<evidence type="ECO:0000256" key="1">
    <source>
        <dbReference type="ARBA" id="ARBA00005384"/>
    </source>
</evidence>
<dbReference type="RefSeq" id="WP_212527343.1">
    <property type="nucleotide sequence ID" value="NZ_JAGSOG010000017.1"/>
</dbReference>
<keyword evidence="2" id="KW-0663">Pyridoxal phosphate</keyword>
<dbReference type="Gene3D" id="3.90.1150.10">
    <property type="entry name" value="Aspartate Aminotransferase, domain 1"/>
    <property type="match status" value="1"/>
</dbReference>
<keyword evidence="8" id="KW-1185">Reference proteome</keyword>
<dbReference type="CDD" id="cd00609">
    <property type="entry name" value="AAT_like"/>
    <property type="match status" value="1"/>
</dbReference>
<dbReference type="GO" id="GO:0003677">
    <property type="term" value="F:DNA binding"/>
    <property type="evidence" value="ECO:0007669"/>
    <property type="project" value="UniProtKB-KW"/>
</dbReference>
<dbReference type="AlphaFoldDB" id="A0A941EJQ3"/>
<evidence type="ECO:0000256" key="3">
    <source>
        <dbReference type="ARBA" id="ARBA00023015"/>
    </source>
</evidence>
<dbReference type="InterPro" id="IPR036388">
    <property type="entry name" value="WH-like_DNA-bd_sf"/>
</dbReference>
<comment type="caution">
    <text evidence="7">The sequence shown here is derived from an EMBL/GenBank/DDBJ whole genome shotgun (WGS) entry which is preliminary data.</text>
</comment>
<dbReference type="Pfam" id="PF00392">
    <property type="entry name" value="GntR"/>
    <property type="match status" value="1"/>
</dbReference>
<dbReference type="Proteomes" id="UP000675781">
    <property type="component" value="Unassembled WGS sequence"/>
</dbReference>
<dbReference type="GO" id="GO:0003700">
    <property type="term" value="F:DNA-binding transcription factor activity"/>
    <property type="evidence" value="ECO:0007669"/>
    <property type="project" value="InterPro"/>
</dbReference>
<keyword evidence="4" id="KW-0238">DNA-binding</keyword>
<gene>
    <name evidence="7" type="ORF">KDL01_06065</name>
</gene>